<accession>A0A5N6K009</accession>
<protein>
    <submittedName>
        <fullName evidence="2">Uncharacterized protein</fullName>
    </submittedName>
</protein>
<feature type="region of interest" description="Disordered" evidence="1">
    <location>
        <begin position="1"/>
        <end position="38"/>
    </location>
</feature>
<dbReference type="Proteomes" id="UP000326757">
    <property type="component" value="Unassembled WGS sequence"/>
</dbReference>
<name>A0A5N6K009_MONLA</name>
<dbReference type="OrthoDB" id="5366163at2759"/>
<dbReference type="EMBL" id="VIGI01000010">
    <property type="protein sequence ID" value="KAB8295108.1"/>
    <property type="molecule type" value="Genomic_DNA"/>
</dbReference>
<sequence length="462" mass="50735">MECIQPPRSFRDSINNGSRKESIESPQSFFSSRDDYPASSVSGYSGLTGDTIMPELAVETNLQELSDTSVNPSFSAAGYGFSNPWKLASPTSRATVLPSSSLRGSPTLLDIPEADSTSIKELPWSPCGRVPAEISWNVRMIDLISTTGDRSSHHSDFDSSRELKMVDAVLDKENPIKTLHLLPVLSGVPSIQSPKLRGSMCPTIQTDVHQFKDRYHSLQYQEDSSEKLRYLSSPDTATTNTSGYSLSSDLGYGAAATQSYRSSITSPRSSTSGNEKSGTDNLCFYQDAQLMSLSEFPPGDYSGQNIHSHSHSQRIDMNDFAHEELLGLATAPCETDFPFQMQEIQAPCILGLQKNQLESDETRTGNNCSDARMVQIIAEMSDSSLSDNFYAGEEPESVQSTFQSNANNCFHGFMPISDRLRNNGAHVYAQAQSTSDQCNSGFLQCREKETAYTPPWSAESIR</sequence>
<evidence type="ECO:0000313" key="3">
    <source>
        <dbReference type="Proteomes" id="UP000326757"/>
    </source>
</evidence>
<dbReference type="AlphaFoldDB" id="A0A5N6K009"/>
<organism evidence="2 3">
    <name type="scientific">Monilinia laxa</name>
    <name type="common">Brown rot fungus</name>
    <name type="synonym">Sclerotinia laxa</name>
    <dbReference type="NCBI Taxonomy" id="61186"/>
    <lineage>
        <taxon>Eukaryota</taxon>
        <taxon>Fungi</taxon>
        <taxon>Dikarya</taxon>
        <taxon>Ascomycota</taxon>
        <taxon>Pezizomycotina</taxon>
        <taxon>Leotiomycetes</taxon>
        <taxon>Helotiales</taxon>
        <taxon>Sclerotiniaceae</taxon>
        <taxon>Monilinia</taxon>
    </lineage>
</organism>
<comment type="caution">
    <text evidence="2">The sequence shown here is derived from an EMBL/GenBank/DDBJ whole genome shotgun (WGS) entry which is preliminary data.</text>
</comment>
<reference evidence="2 3" key="1">
    <citation type="submission" date="2019-06" db="EMBL/GenBank/DDBJ databases">
        <title>Genome Sequence of the Brown Rot Fungal Pathogen Monilinia laxa.</title>
        <authorList>
            <person name="De Miccolis Angelini R.M."/>
            <person name="Landi L."/>
            <person name="Abate D."/>
            <person name="Pollastro S."/>
            <person name="Romanazzi G."/>
            <person name="Faretra F."/>
        </authorList>
    </citation>
    <scope>NUCLEOTIDE SEQUENCE [LARGE SCALE GENOMIC DNA]</scope>
    <source>
        <strain evidence="2 3">Mlax316</strain>
    </source>
</reference>
<gene>
    <name evidence="2" type="ORF">EYC80_007043</name>
</gene>
<proteinExistence type="predicted"/>
<evidence type="ECO:0000313" key="2">
    <source>
        <dbReference type="EMBL" id="KAB8295108.1"/>
    </source>
</evidence>
<keyword evidence="3" id="KW-1185">Reference proteome</keyword>
<evidence type="ECO:0000256" key="1">
    <source>
        <dbReference type="SAM" id="MobiDB-lite"/>
    </source>
</evidence>